<dbReference type="Proteomes" id="UP001230504">
    <property type="component" value="Unassembled WGS sequence"/>
</dbReference>
<name>A0AAD8VBB1_9PEZI</name>
<evidence type="ECO:0000313" key="1">
    <source>
        <dbReference type="EMBL" id="KAK1600124.1"/>
    </source>
</evidence>
<gene>
    <name evidence="1" type="ORF">LY79DRAFT_8176</name>
</gene>
<dbReference type="EMBL" id="JAHLJV010000001">
    <property type="protein sequence ID" value="KAK1600124.1"/>
    <property type="molecule type" value="Genomic_DNA"/>
</dbReference>
<reference evidence="1" key="1">
    <citation type="submission" date="2021-06" db="EMBL/GenBank/DDBJ databases">
        <title>Comparative genomics, transcriptomics and evolutionary studies reveal genomic signatures of adaptation to plant cell wall in hemibiotrophic fungi.</title>
        <authorList>
            <consortium name="DOE Joint Genome Institute"/>
            <person name="Baroncelli R."/>
            <person name="Diaz J.F."/>
            <person name="Benocci T."/>
            <person name="Peng M."/>
            <person name="Battaglia E."/>
            <person name="Haridas S."/>
            <person name="Andreopoulos W."/>
            <person name="Labutti K."/>
            <person name="Pangilinan J."/>
            <person name="Floch G.L."/>
            <person name="Makela M.R."/>
            <person name="Henrissat B."/>
            <person name="Grigoriev I.V."/>
            <person name="Crouch J.A."/>
            <person name="De Vries R.P."/>
            <person name="Sukno S.A."/>
            <person name="Thon M.R."/>
        </authorList>
    </citation>
    <scope>NUCLEOTIDE SEQUENCE</scope>
    <source>
        <strain evidence="1">CBS 125086</strain>
    </source>
</reference>
<protein>
    <submittedName>
        <fullName evidence="1">Uncharacterized protein</fullName>
    </submittedName>
</protein>
<dbReference type="RefSeq" id="XP_060420620.1">
    <property type="nucleotide sequence ID" value="XM_060565140.1"/>
</dbReference>
<sequence>MCHLKRNLQPPVISPYTSMYVRPRISYRRRSCPQNSVVYRRRLPTDVEKWVPWFPGGLQMSFMRLPFRDHIPILPLVPKEEGKGSPPPRPTLTIKTKKVANGSKWAGARFNHEHLVRSFIYGPSLTPRDSAGWLAYPPPPKKNRKIVSFQTGWLVRKAHTHTHIHTPCPGREIARNN</sequence>
<comment type="caution">
    <text evidence="1">The sequence shown here is derived from an EMBL/GenBank/DDBJ whole genome shotgun (WGS) entry which is preliminary data.</text>
</comment>
<keyword evidence="2" id="KW-1185">Reference proteome</keyword>
<evidence type="ECO:0000313" key="2">
    <source>
        <dbReference type="Proteomes" id="UP001230504"/>
    </source>
</evidence>
<dbReference type="AlphaFoldDB" id="A0AAD8VBB1"/>
<dbReference type="GeneID" id="85449380"/>
<accession>A0AAD8VBB1</accession>
<proteinExistence type="predicted"/>
<organism evidence="1 2">
    <name type="scientific">Colletotrichum navitas</name>
    <dbReference type="NCBI Taxonomy" id="681940"/>
    <lineage>
        <taxon>Eukaryota</taxon>
        <taxon>Fungi</taxon>
        <taxon>Dikarya</taxon>
        <taxon>Ascomycota</taxon>
        <taxon>Pezizomycotina</taxon>
        <taxon>Sordariomycetes</taxon>
        <taxon>Hypocreomycetidae</taxon>
        <taxon>Glomerellales</taxon>
        <taxon>Glomerellaceae</taxon>
        <taxon>Colletotrichum</taxon>
        <taxon>Colletotrichum graminicola species complex</taxon>
    </lineage>
</organism>